<evidence type="ECO:0000313" key="2">
    <source>
        <dbReference type="EMBL" id="ETO29334.1"/>
    </source>
</evidence>
<feature type="compositionally biased region" description="Basic residues" evidence="1">
    <location>
        <begin position="134"/>
        <end position="144"/>
    </location>
</feature>
<organism evidence="2 3">
    <name type="scientific">Reticulomyxa filosa</name>
    <dbReference type="NCBI Taxonomy" id="46433"/>
    <lineage>
        <taxon>Eukaryota</taxon>
        <taxon>Sar</taxon>
        <taxon>Rhizaria</taxon>
        <taxon>Retaria</taxon>
        <taxon>Foraminifera</taxon>
        <taxon>Monothalamids</taxon>
        <taxon>Reticulomyxidae</taxon>
        <taxon>Reticulomyxa</taxon>
    </lineage>
</organism>
<feature type="region of interest" description="Disordered" evidence="1">
    <location>
        <begin position="217"/>
        <end position="244"/>
    </location>
</feature>
<reference evidence="2 3" key="1">
    <citation type="journal article" date="2013" name="Curr. Biol.">
        <title>The Genome of the Foraminiferan Reticulomyxa filosa.</title>
        <authorList>
            <person name="Glockner G."/>
            <person name="Hulsmann N."/>
            <person name="Schleicher M."/>
            <person name="Noegel A.A."/>
            <person name="Eichinger L."/>
            <person name="Gallinger C."/>
            <person name="Pawlowski J."/>
            <person name="Sierra R."/>
            <person name="Euteneuer U."/>
            <person name="Pillet L."/>
            <person name="Moustafa A."/>
            <person name="Platzer M."/>
            <person name="Groth M."/>
            <person name="Szafranski K."/>
            <person name="Schliwa M."/>
        </authorList>
    </citation>
    <scope>NUCLEOTIDE SEQUENCE [LARGE SCALE GENOMIC DNA]</scope>
</reference>
<gene>
    <name evidence="2" type="ORF">RFI_07790</name>
</gene>
<dbReference type="Proteomes" id="UP000023152">
    <property type="component" value="Unassembled WGS sequence"/>
</dbReference>
<evidence type="ECO:0000313" key="3">
    <source>
        <dbReference type="Proteomes" id="UP000023152"/>
    </source>
</evidence>
<dbReference type="EMBL" id="ASPP01006111">
    <property type="protein sequence ID" value="ETO29334.1"/>
    <property type="molecule type" value="Genomic_DNA"/>
</dbReference>
<evidence type="ECO:0000256" key="1">
    <source>
        <dbReference type="SAM" id="MobiDB-lite"/>
    </source>
</evidence>
<proteinExistence type="predicted"/>
<accession>X6NU72</accession>
<sequence length="288" mass="33833">DIMELLMGTEIEDEYDEQTYLAPMHIQVGKKHQRAQKLKIAADRIFGNKFGAWEQRHNTIQFALRPKYQSSIRDLKMMDDVSTHSLDSNHSATEEMVTLVPKADSESNVDHADNDEAKAPEIQVVSELFESTQHHRHPRRRNLAMKKQQLQKQQRHLEQQKQKHKLRRIYQQRQQQQRHKQKQRRHARAPESEHKLNRLWWECDNLEMAYKANPSTVRRKKDHITDSCPQSTYSPHRPHTRPLSQKVEHPINSCDHLLSPKLPFLRPGFYGSFSLPNVLVNVEGNSSG</sequence>
<protein>
    <submittedName>
        <fullName evidence="2">Uncharacterized protein</fullName>
    </submittedName>
</protein>
<feature type="region of interest" description="Disordered" evidence="1">
    <location>
        <begin position="130"/>
        <end position="193"/>
    </location>
</feature>
<feature type="non-terminal residue" evidence="2">
    <location>
        <position position="1"/>
    </location>
</feature>
<name>X6NU72_RETFI</name>
<feature type="compositionally biased region" description="Basic residues" evidence="1">
    <location>
        <begin position="162"/>
        <end position="187"/>
    </location>
</feature>
<dbReference type="AlphaFoldDB" id="X6NU72"/>
<comment type="caution">
    <text evidence="2">The sequence shown here is derived from an EMBL/GenBank/DDBJ whole genome shotgun (WGS) entry which is preliminary data.</text>
</comment>
<keyword evidence="3" id="KW-1185">Reference proteome</keyword>